<feature type="transmembrane region" description="Helical" evidence="6">
    <location>
        <begin position="351"/>
        <end position="372"/>
    </location>
</feature>
<keyword evidence="9" id="KW-1185">Reference proteome</keyword>
<reference evidence="8 9" key="1">
    <citation type="submission" date="2019-11" db="EMBL/GenBank/DDBJ databases">
        <authorList>
            <person name="He Y."/>
        </authorList>
    </citation>
    <scope>NUCLEOTIDE SEQUENCE [LARGE SCALE GENOMIC DNA]</scope>
    <source>
        <strain evidence="8 9">SCSIO 58843</strain>
    </source>
</reference>
<evidence type="ECO:0000256" key="2">
    <source>
        <dbReference type="ARBA" id="ARBA00022448"/>
    </source>
</evidence>
<keyword evidence="5 6" id="KW-0472">Membrane</keyword>
<feature type="transmembrane region" description="Helical" evidence="6">
    <location>
        <begin position="130"/>
        <end position="149"/>
    </location>
</feature>
<keyword evidence="2" id="KW-0813">Transport</keyword>
<name>A0A5Q2RR57_9ACTN</name>
<dbReference type="CDD" id="cd17355">
    <property type="entry name" value="MFS_YcxA_like"/>
    <property type="match status" value="1"/>
</dbReference>
<evidence type="ECO:0000256" key="3">
    <source>
        <dbReference type="ARBA" id="ARBA00022692"/>
    </source>
</evidence>
<feature type="transmembrane region" description="Helical" evidence="6">
    <location>
        <begin position="221"/>
        <end position="240"/>
    </location>
</feature>
<dbReference type="PANTHER" id="PTHR43385">
    <property type="entry name" value="RIBOFLAVIN TRANSPORTER RIBJ"/>
    <property type="match status" value="1"/>
</dbReference>
<feature type="transmembrane region" description="Helical" evidence="6">
    <location>
        <begin position="191"/>
        <end position="209"/>
    </location>
</feature>
<feature type="transmembrane region" description="Helical" evidence="6">
    <location>
        <begin position="441"/>
        <end position="462"/>
    </location>
</feature>
<dbReference type="InterPro" id="IPR052983">
    <property type="entry name" value="MFS_Riboflavin_Transporter"/>
</dbReference>
<feature type="transmembrane region" description="Helical" evidence="6">
    <location>
        <begin position="378"/>
        <end position="403"/>
    </location>
</feature>
<dbReference type="EMBL" id="CP045851">
    <property type="protein sequence ID" value="QGG95675.1"/>
    <property type="molecule type" value="Genomic_DNA"/>
</dbReference>
<gene>
    <name evidence="8" type="ORF">GH723_11520</name>
</gene>
<dbReference type="KEGG" id="atq:GH723_11520"/>
<feature type="transmembrane region" description="Helical" evidence="6">
    <location>
        <begin position="285"/>
        <end position="308"/>
    </location>
</feature>
<feature type="transmembrane region" description="Helical" evidence="6">
    <location>
        <begin position="320"/>
        <end position="339"/>
    </location>
</feature>
<dbReference type="GO" id="GO:0022857">
    <property type="term" value="F:transmembrane transporter activity"/>
    <property type="evidence" value="ECO:0007669"/>
    <property type="project" value="InterPro"/>
</dbReference>
<accession>A0A5Q2RR57</accession>
<feature type="domain" description="Major facilitator superfamily (MFS) profile" evidence="7">
    <location>
        <begin position="64"/>
        <end position="467"/>
    </location>
</feature>
<feature type="transmembrane region" description="Helical" evidence="6">
    <location>
        <begin position="60"/>
        <end position="83"/>
    </location>
</feature>
<dbReference type="InterPro" id="IPR020846">
    <property type="entry name" value="MFS_dom"/>
</dbReference>
<evidence type="ECO:0000259" key="7">
    <source>
        <dbReference type="PROSITE" id="PS50850"/>
    </source>
</evidence>
<evidence type="ECO:0000256" key="5">
    <source>
        <dbReference type="ARBA" id="ARBA00023136"/>
    </source>
</evidence>
<feature type="transmembrane region" description="Helical" evidence="6">
    <location>
        <begin position="155"/>
        <end position="179"/>
    </location>
</feature>
<dbReference type="Pfam" id="PF07690">
    <property type="entry name" value="MFS_1"/>
    <property type="match status" value="1"/>
</dbReference>
<organism evidence="8 9">
    <name type="scientific">Actinomarinicola tropica</name>
    <dbReference type="NCBI Taxonomy" id="2789776"/>
    <lineage>
        <taxon>Bacteria</taxon>
        <taxon>Bacillati</taxon>
        <taxon>Actinomycetota</taxon>
        <taxon>Acidimicrobiia</taxon>
        <taxon>Acidimicrobiales</taxon>
        <taxon>Iamiaceae</taxon>
        <taxon>Actinomarinicola</taxon>
    </lineage>
</organism>
<dbReference type="InterPro" id="IPR011701">
    <property type="entry name" value="MFS"/>
</dbReference>
<sequence>MPMTTARWVMSKRCSPSQSSTGRTLHGVACRPRRLRGDTLAELTAVPEPSTTEPEQRIYYGYYLVVAALVAQFVSMGAGNYILGPFLEPMTEDLGWSRSEFTLARTIGQVVLAGCGVFIGAHVDRNGGRRLMLVGTAVLATSMVALSAIDVLWQWLLVYGIAASTGAAMTGNLVVNVTLSKWFVVLRGRAVGWASMGVSLAGVALTPLATAMIDAWGWRVAWRGLAVGALVLLVPAALVMRRAPEDHGLNPDGASAEQAAGEDGERARVDLAESLTAREALRTSAFYLLVVAFGMFVVTIGVMLLQTVPFMTDAGYDRSTASFMITLASVPALLSKPAWGFLMDRYPPNKLASLGAAVTGASMVILTSSVRAGFDQGAYLGFFLLGLGWGGLIPLQEVIWATFFGRRHLGAVRSAAMPFSLVIGAGAPLLASWYFDQVGNYDGAFYAVAAMNATAAVLLLFARRPTRTAPPPAEAPEVVAPAPS</sequence>
<dbReference type="GO" id="GO:0005886">
    <property type="term" value="C:plasma membrane"/>
    <property type="evidence" value="ECO:0007669"/>
    <property type="project" value="UniProtKB-SubCell"/>
</dbReference>
<evidence type="ECO:0000256" key="6">
    <source>
        <dbReference type="SAM" id="Phobius"/>
    </source>
</evidence>
<dbReference type="Proteomes" id="UP000334019">
    <property type="component" value="Chromosome"/>
</dbReference>
<keyword evidence="3 6" id="KW-0812">Transmembrane</keyword>
<evidence type="ECO:0000313" key="8">
    <source>
        <dbReference type="EMBL" id="QGG95675.1"/>
    </source>
</evidence>
<dbReference type="AlphaFoldDB" id="A0A5Q2RR57"/>
<feature type="transmembrane region" description="Helical" evidence="6">
    <location>
        <begin position="415"/>
        <end position="435"/>
    </location>
</feature>
<comment type="subcellular location">
    <subcellularLocation>
        <location evidence="1">Cell membrane</location>
        <topology evidence="1">Multi-pass membrane protein</topology>
    </subcellularLocation>
</comment>
<dbReference type="Gene3D" id="1.20.1250.20">
    <property type="entry name" value="MFS general substrate transporter like domains"/>
    <property type="match status" value="2"/>
</dbReference>
<feature type="transmembrane region" description="Helical" evidence="6">
    <location>
        <begin position="103"/>
        <end position="123"/>
    </location>
</feature>
<evidence type="ECO:0000256" key="1">
    <source>
        <dbReference type="ARBA" id="ARBA00004651"/>
    </source>
</evidence>
<dbReference type="PANTHER" id="PTHR43385:SF1">
    <property type="entry name" value="RIBOFLAVIN TRANSPORTER RIBJ"/>
    <property type="match status" value="1"/>
</dbReference>
<keyword evidence="4 6" id="KW-1133">Transmembrane helix</keyword>
<proteinExistence type="predicted"/>
<protein>
    <submittedName>
        <fullName evidence="8">MFS transporter</fullName>
    </submittedName>
</protein>
<evidence type="ECO:0000256" key="4">
    <source>
        <dbReference type="ARBA" id="ARBA00022989"/>
    </source>
</evidence>
<evidence type="ECO:0000313" key="9">
    <source>
        <dbReference type="Proteomes" id="UP000334019"/>
    </source>
</evidence>
<dbReference type="SUPFAM" id="SSF103473">
    <property type="entry name" value="MFS general substrate transporter"/>
    <property type="match status" value="1"/>
</dbReference>
<dbReference type="PROSITE" id="PS50850">
    <property type="entry name" value="MFS"/>
    <property type="match status" value="1"/>
</dbReference>
<dbReference type="InterPro" id="IPR036259">
    <property type="entry name" value="MFS_trans_sf"/>
</dbReference>